<proteinExistence type="predicted"/>
<dbReference type="Gene3D" id="3.40.50.1240">
    <property type="entry name" value="Phosphoglycerate mutase-like"/>
    <property type="match status" value="1"/>
</dbReference>
<dbReference type="SMART" id="SM00855">
    <property type="entry name" value="PGAM"/>
    <property type="match status" value="1"/>
</dbReference>
<dbReference type="EMBL" id="LZMZ01000020">
    <property type="protein sequence ID" value="OBX78190.1"/>
    <property type="molecule type" value="Genomic_DNA"/>
</dbReference>
<gene>
    <name evidence="1" type="ORF">A9308_07180</name>
</gene>
<sequence length="245" mass="27175">MGEKDHMPQRILPVPAHLPPSMIDSVKHLPTDKRLILFTRHSLRVSSDGQGFASYALPLTPQGRVLARAWGSWLATNLDYCLDVDSISSPIQRCIDTALLMQEGAGVARAVAEQALLVEPGSLVTESETVSTVFREIGALNFINRFLARQLAGTKTPQQGAWDILRLFYDHQPEPGHLLLAVSHDTLLAALLALMQGVGEIDWNDWPKMMEGVFLWFDDAPFEQAHVHFIWRGQVYACKLAAIGV</sequence>
<evidence type="ECO:0000313" key="1">
    <source>
        <dbReference type="EMBL" id="OBX78190.1"/>
    </source>
</evidence>
<dbReference type="InterPro" id="IPR029033">
    <property type="entry name" value="His_PPase_superfam"/>
</dbReference>
<protein>
    <submittedName>
        <fullName evidence="1">Histidine phosphatase family protein</fullName>
    </submittedName>
</protein>
<dbReference type="Proteomes" id="UP000092508">
    <property type="component" value="Unassembled WGS sequence"/>
</dbReference>
<accession>A0A1B8QBT2</accession>
<dbReference type="CDD" id="cd07040">
    <property type="entry name" value="HP"/>
    <property type="match status" value="1"/>
</dbReference>
<evidence type="ECO:0000313" key="2">
    <source>
        <dbReference type="Proteomes" id="UP000092508"/>
    </source>
</evidence>
<comment type="caution">
    <text evidence="1">The sequence shown here is derived from an EMBL/GenBank/DDBJ whole genome shotgun (WGS) entry which is preliminary data.</text>
</comment>
<dbReference type="InterPro" id="IPR013078">
    <property type="entry name" value="His_Pase_superF_clade-1"/>
</dbReference>
<name>A0A1B8QBT2_9GAMM</name>
<organism evidence="1 2">
    <name type="scientific">Faucicola atlantae</name>
    <dbReference type="NCBI Taxonomy" id="34059"/>
    <lineage>
        <taxon>Bacteria</taxon>
        <taxon>Pseudomonadati</taxon>
        <taxon>Pseudomonadota</taxon>
        <taxon>Gammaproteobacteria</taxon>
        <taxon>Moraxellales</taxon>
        <taxon>Moraxellaceae</taxon>
        <taxon>Faucicola</taxon>
    </lineage>
</organism>
<reference evidence="1 2" key="1">
    <citation type="submission" date="2016-06" db="EMBL/GenBank/DDBJ databases">
        <title>Draft genome of Moraxella atlantae CCUG 66109.</title>
        <authorList>
            <person name="Salva-Serra F."/>
            <person name="Engstrom-Jakobsson H."/>
            <person name="Thorell K."/>
            <person name="Gonzales-Siles L."/>
            <person name="Karlsson R."/>
            <person name="Boulund F."/>
            <person name="Engstrand L."/>
            <person name="Kristiansson E."/>
            <person name="Moore E."/>
        </authorList>
    </citation>
    <scope>NUCLEOTIDE SEQUENCE [LARGE SCALE GENOMIC DNA]</scope>
    <source>
        <strain evidence="1 2">CCUG 66109</strain>
    </source>
</reference>
<dbReference type="STRING" id="34059.A9308_07180"/>
<dbReference type="Pfam" id="PF00300">
    <property type="entry name" value="His_Phos_1"/>
    <property type="match status" value="1"/>
</dbReference>
<dbReference type="AlphaFoldDB" id="A0A1B8QBT2"/>
<dbReference type="SUPFAM" id="SSF53254">
    <property type="entry name" value="Phosphoglycerate mutase-like"/>
    <property type="match status" value="1"/>
</dbReference>